<accession>A0ABV7CA33</accession>
<dbReference type="InterPro" id="IPR001633">
    <property type="entry name" value="EAL_dom"/>
</dbReference>
<dbReference type="Gene3D" id="3.20.20.450">
    <property type="entry name" value="EAL domain"/>
    <property type="match status" value="1"/>
</dbReference>
<organism evidence="2 3">
    <name type="scientific">Vibrio zhugei</name>
    <dbReference type="NCBI Taxonomy" id="2479546"/>
    <lineage>
        <taxon>Bacteria</taxon>
        <taxon>Pseudomonadati</taxon>
        <taxon>Pseudomonadota</taxon>
        <taxon>Gammaproteobacteria</taxon>
        <taxon>Vibrionales</taxon>
        <taxon>Vibrionaceae</taxon>
        <taxon>Vibrio</taxon>
    </lineage>
</organism>
<name>A0ABV7CA33_9VIBR</name>
<dbReference type="Pfam" id="PF00563">
    <property type="entry name" value="EAL"/>
    <property type="match status" value="1"/>
</dbReference>
<dbReference type="EMBL" id="JBHRSE010000095">
    <property type="protein sequence ID" value="MFC3024927.1"/>
    <property type="molecule type" value="Genomic_DNA"/>
</dbReference>
<evidence type="ECO:0000259" key="1">
    <source>
        <dbReference type="PROSITE" id="PS50883"/>
    </source>
</evidence>
<evidence type="ECO:0000313" key="2">
    <source>
        <dbReference type="EMBL" id="MFC3024927.1"/>
    </source>
</evidence>
<keyword evidence="3" id="KW-1185">Reference proteome</keyword>
<dbReference type="CDD" id="cd01948">
    <property type="entry name" value="EAL"/>
    <property type="match status" value="1"/>
</dbReference>
<feature type="domain" description="EAL" evidence="1">
    <location>
        <begin position="1"/>
        <end position="243"/>
    </location>
</feature>
<sequence length="243" mass="28182">MYSLYYNNQSINLVWYSQDIINANTKEVYGSELLTRAFKVNNKEIIPTQDIINHLKGNIELFLDITGQQVIDMLIGNEHYNNVSKKVWINVSGKIVADNTLFKKLWDKYLSRLSENNIKKLVLEICEDEFLDKSIEENIRFLQSKGIKVAMDDFGSGHSNLLRLSRIDFDYIKLDLELIKNVPDNLWETSIYKEIISLCTSKGCLVVAEGIENQEQSEFTYWAGVNMQQGFLFSKPKTLIQQY</sequence>
<dbReference type="PANTHER" id="PTHR33121">
    <property type="entry name" value="CYCLIC DI-GMP PHOSPHODIESTERASE PDEF"/>
    <property type="match status" value="1"/>
</dbReference>
<dbReference type="SMART" id="SM00052">
    <property type="entry name" value="EAL"/>
    <property type="match status" value="1"/>
</dbReference>
<dbReference type="Proteomes" id="UP001595384">
    <property type="component" value="Unassembled WGS sequence"/>
</dbReference>
<dbReference type="PROSITE" id="PS50883">
    <property type="entry name" value="EAL"/>
    <property type="match status" value="1"/>
</dbReference>
<proteinExistence type="predicted"/>
<gene>
    <name evidence="2" type="ORF">ACFODT_14005</name>
</gene>
<reference evidence="3" key="1">
    <citation type="journal article" date="2019" name="Int. J. Syst. Evol. Microbiol.">
        <title>The Global Catalogue of Microorganisms (GCM) 10K type strain sequencing project: providing services to taxonomists for standard genome sequencing and annotation.</title>
        <authorList>
            <consortium name="The Broad Institute Genomics Platform"/>
            <consortium name="The Broad Institute Genome Sequencing Center for Infectious Disease"/>
            <person name="Wu L."/>
            <person name="Ma J."/>
        </authorList>
    </citation>
    <scope>NUCLEOTIDE SEQUENCE [LARGE SCALE GENOMIC DNA]</scope>
    <source>
        <strain evidence="3">KCTC 62784</strain>
    </source>
</reference>
<evidence type="ECO:0000313" key="3">
    <source>
        <dbReference type="Proteomes" id="UP001595384"/>
    </source>
</evidence>
<protein>
    <submittedName>
        <fullName evidence="2">EAL domain-containing protein</fullName>
    </submittedName>
</protein>
<dbReference type="RefSeq" id="WP_123014155.1">
    <property type="nucleotide sequence ID" value="NZ_CP033077.1"/>
</dbReference>
<comment type="caution">
    <text evidence="2">The sequence shown here is derived from an EMBL/GenBank/DDBJ whole genome shotgun (WGS) entry which is preliminary data.</text>
</comment>
<dbReference type="InterPro" id="IPR050706">
    <property type="entry name" value="Cyclic-di-GMP_PDE-like"/>
</dbReference>
<dbReference type="InterPro" id="IPR035919">
    <property type="entry name" value="EAL_sf"/>
</dbReference>
<dbReference type="SUPFAM" id="SSF141868">
    <property type="entry name" value="EAL domain-like"/>
    <property type="match status" value="1"/>
</dbReference>
<dbReference type="PANTHER" id="PTHR33121:SF15">
    <property type="entry name" value="BLUE LIGHT- AND TEMPERATURE-REGULATED ANTIREPRESSOR BLUF"/>
    <property type="match status" value="1"/>
</dbReference>